<evidence type="ECO:0000256" key="5">
    <source>
        <dbReference type="SAM" id="MobiDB-lite"/>
    </source>
</evidence>
<dbReference type="InterPro" id="IPR003284">
    <property type="entry name" value="Sal_SpvB"/>
</dbReference>
<dbReference type="SUPFAM" id="SSF69318">
    <property type="entry name" value="Integrin alpha N-terminal domain"/>
    <property type="match status" value="1"/>
</dbReference>
<keyword evidence="4" id="KW-0843">Virulence</keyword>
<feature type="domain" description="Insecticide toxin TcdB middle/C-terminal" evidence="6">
    <location>
        <begin position="961"/>
        <end position="1104"/>
    </location>
</feature>
<evidence type="ECO:0000256" key="2">
    <source>
        <dbReference type="ARBA" id="ARBA00022525"/>
    </source>
</evidence>
<dbReference type="PANTHER" id="PTHR32305:SF15">
    <property type="entry name" value="PROTEIN RHSA-RELATED"/>
    <property type="match status" value="1"/>
</dbReference>
<evidence type="ECO:0000256" key="4">
    <source>
        <dbReference type="ARBA" id="ARBA00023026"/>
    </source>
</evidence>
<protein>
    <submittedName>
        <fullName evidence="8">RHS repeat-associated core domain containing protein-containing protein</fullName>
    </submittedName>
</protein>
<dbReference type="InterPro" id="IPR050708">
    <property type="entry name" value="T6SS_VgrG/RHS"/>
</dbReference>
<dbReference type="Pfam" id="PF13517">
    <property type="entry name" value="FG-GAP_3"/>
    <property type="match status" value="1"/>
</dbReference>
<dbReference type="NCBIfam" id="TIGR03696">
    <property type="entry name" value="Rhs_assc_core"/>
    <property type="match status" value="1"/>
</dbReference>
<dbReference type="Pfam" id="PF12256">
    <property type="entry name" value="TcdB_toxin_midN"/>
    <property type="match status" value="1"/>
</dbReference>
<evidence type="ECO:0000256" key="3">
    <source>
        <dbReference type="ARBA" id="ARBA00022729"/>
    </source>
</evidence>
<evidence type="ECO:0000313" key="8">
    <source>
        <dbReference type="EMBL" id="EPR30490.1"/>
    </source>
</evidence>
<evidence type="ECO:0000259" key="7">
    <source>
        <dbReference type="Pfam" id="PF12256"/>
    </source>
</evidence>
<dbReference type="Pfam" id="PF12255">
    <property type="entry name" value="TcdB_toxin_midC"/>
    <property type="match status" value="1"/>
</dbReference>
<dbReference type="EMBL" id="ATHJ01000149">
    <property type="protein sequence ID" value="EPR30490.1"/>
    <property type="molecule type" value="Genomic_DNA"/>
</dbReference>
<dbReference type="InterPro" id="IPR013517">
    <property type="entry name" value="FG-GAP"/>
</dbReference>
<dbReference type="Proteomes" id="UP000014977">
    <property type="component" value="Unassembled WGS sequence"/>
</dbReference>
<dbReference type="GO" id="GO:0005576">
    <property type="term" value="C:extracellular region"/>
    <property type="evidence" value="ECO:0007669"/>
    <property type="project" value="UniProtKB-SubCell"/>
</dbReference>
<dbReference type="STRING" id="897.B2D07_02370"/>
<evidence type="ECO:0000259" key="6">
    <source>
        <dbReference type="Pfam" id="PF12255"/>
    </source>
</evidence>
<dbReference type="PANTHER" id="PTHR32305">
    <property type="match status" value="1"/>
</dbReference>
<dbReference type="InterPro" id="IPR022385">
    <property type="entry name" value="Rhs_assc_core"/>
</dbReference>
<keyword evidence="9" id="KW-1185">Reference proteome</keyword>
<accession>S7T1V1</accession>
<keyword evidence="2" id="KW-0964">Secreted</keyword>
<feature type="region of interest" description="Disordered" evidence="5">
    <location>
        <begin position="1"/>
        <end position="27"/>
    </location>
</feature>
<dbReference type="RefSeq" id="WP_020878799.1">
    <property type="nucleotide sequence ID" value="NZ_ATHJ01000149.1"/>
</dbReference>
<gene>
    <name evidence="8" type="ORF">dsmv_0894</name>
</gene>
<dbReference type="OrthoDB" id="173976at2"/>
<dbReference type="InterPro" id="IPR022045">
    <property type="entry name" value="TcdB_toxin_mid/N"/>
</dbReference>
<dbReference type="eggNOG" id="COG3209">
    <property type="taxonomic scope" value="Bacteria"/>
</dbReference>
<organism evidence="8 9">
    <name type="scientific">Desulfococcus multivorans DSM 2059</name>
    <dbReference type="NCBI Taxonomy" id="1121405"/>
    <lineage>
        <taxon>Bacteria</taxon>
        <taxon>Pseudomonadati</taxon>
        <taxon>Thermodesulfobacteriota</taxon>
        <taxon>Desulfobacteria</taxon>
        <taxon>Desulfobacterales</taxon>
        <taxon>Desulfococcaceae</taxon>
        <taxon>Desulfococcus</taxon>
    </lineage>
</organism>
<keyword evidence="3" id="KW-0732">Signal</keyword>
<dbReference type="Pfam" id="PF03534">
    <property type="entry name" value="SpvB"/>
    <property type="match status" value="1"/>
</dbReference>
<feature type="domain" description="Insecticide toxin TcdB middle/N-terminal" evidence="7">
    <location>
        <begin position="758"/>
        <end position="885"/>
    </location>
</feature>
<evidence type="ECO:0000313" key="9">
    <source>
        <dbReference type="Proteomes" id="UP000014977"/>
    </source>
</evidence>
<dbReference type="PATRIC" id="fig|1121405.3.peg.4336"/>
<dbReference type="InterPro" id="IPR028994">
    <property type="entry name" value="Integrin_alpha_N"/>
</dbReference>
<evidence type="ECO:0000256" key="1">
    <source>
        <dbReference type="ARBA" id="ARBA00004613"/>
    </source>
</evidence>
<sequence>MTQAETATAGSDGERKHGVPTISLPKGGGAIRGMGEKFAANPVTGTGSMSVPIAASPGRSGFGPQLSLSYDSGAGNGPFGFGWRLPLPAVTRKTDKGLPRYQDAEDSDVFILSGAEDLVPVYRQDPDGTWVPGYPGFQRDADGFWVRDPSGRLVVHEDEFDGYRVRRYRPRIEGLFARIERWSKINSPGDVHWRSISNDNILTLYGHDANSRIADPLDAGRVFSWLICESRDDKGNGIRYLYKEEDGAYQPRPGQADPFKQTHQFNRGLASDRRRTAQRYLKRVLYGNRKPLLDAQGLRPRHLSDLSEPPADTADEWLFEVRFDYGELDEVNPTGQPEKPWFYRPDAFSSYRSGFEVRTCRRCERVLMLHHIPDQPGGREQEAQSGYKGVVRSTGFIYDDELDPGIATQPVYSFLKQIVQTGWKRENDSYIRRSLPPVEFEYTRPVVQDVVEVVDSPSIEHLPVGLDGAAFRWVDLHGEGIPGILTEQAGAWFYKRNLSPIPEKMPEGGEFIRANFAPLETVDLKPNVTLSSGTDFMDLAGDGQPDVVVMEGPTPGLYEHDEAEGWQPFRPFTSRLNLDTRDSNLKFVDLDGDGHADIILTEDDAFVWHASLAEDGFGPARRVAQALDEEKGPRIVFADGTQSIFLADMSGDGLTDLVRIRNSEICYWPNLGYCRFGARVTMTFEDETGHSACFDHPDQFDHKRIRLADIDGSGTTDIIYLHPDGVRLYFNQSGNGWSQPQVLKVFPRIDDLVGIVPIDLLGNGTACLVWSSPLPGDARQPMRYVNLMGGAKPHLLTKVVNNLGAETHIQYAPSTKFYLQDKRDGKPWITRLPFPVHCVERVTVTDRWRKTRFSSTYAYHHGYFDGIEREFRGFGRVEQVDVESYGKFEQGNIDSPYITPDKTLHQPPVKTITWFHTGAFSDREHILSQYRGEYFKSSAEIDLPEPDLATEDLTADEWREALRACKGMMLRREVYELDVDALELDEHRPVKLFSTAYHNCHIRRLQPKALNPHAVFLVAESEAITYHYELDLKQGTPRPDPRIAHTLNLKFDEYGNVLQSAAVVYPRIGEFEDNTLKADEITLIRNAQQERHLAYTETRYTNDVDGPLDPDNYRLRVPCEVLAYEVTGVNPEDERDGTTGAPRDNRYFTLDELRHFRLSDVYQPMAPGIEQVEALLYHQLATGGAQKRLVEHVRMLFFKDDPADPAALKAFLPFGRLGRLGLAYETYTLALTTDLLNAVFTDSAGNKLDKPVRGALSPRQLLNDAHIGGYLSGADLDKRFAPIPPTELVGQYWIRSGIAGFAPDAAQHFYLPERYEDPFGNVTTLEYDARDLFVKSSTDPMGNKTEVIDFDFRVLAPREMKDINGNLSEVFFDVLGLPTAMAVKGKGNDGDNLTGLNDELTNPDPAKLTAFFVDKKPYDEDQARDWLGNATARHVYYFGETIKDGKITWGTHPACACGILREQHVSRLAPGAQSPLQVAFEYSDGMGSIVVKKIQAEPDKVGQPMRWIANGKTILNNKGKPVKQYEPYFSSSGHRFEEPREEGVTPVIYYDAVGRTVRTEMPDGSFSRVEFSPWHVRTVDQNDTVIESKWYTDRNPPDPDQPLPRNPITGELSVTPDQRAAWLAAQHRDTPALTILDSLGREVISIAHNRVKDATGALKDEKFLTFTRLDAEGKPLWIRDARKNLVMQYITPTKPTRAADEPDPSKAENIPAGSVPCYDIAGNLLFQHSMDAGDRWMLNDAAGKPMLAWDNRGHTFRTDYDELHRPVGSFVKGADPLDPDRIIQFEKVIYGDTSENGLTDDQKKQLNLRGKPYRHYDTAGVVVSMGPNLVTGMDEAFDFKGNLLRGTRQLVKNYKGTLDWSGNPALDPEIFTSSTRYDALNRPIQIVAPHSNQSGTKLNVIRPGYNAANLLEAVDVWLEQNAEPGALLDPETANLKAVTNIDYNAKGQRTRIEYNEANHPIITEYTYDTETFRLIRLLTTRPKHSEADKRTLQDLSYTYDPVGNITDIHDAAQQTVFFDNVLVAPSNTYEYDALYRLIRAEGREHAVQNSMQRDHRRFEPVVGIPFPNSPEALQRYIEAYEYDPVGNILGLRHTGGGAERWVRWYQYALDSNRLIATRSPGEAGKQPFYADTPAYGAKYTYDSHGNMISMPHLPAMEWDFKDQLRATQRQVVNGGTGEKTYYVYDAAGQRVRKMTETQNGKPKDERLYLGGFEVYRKYNGAGNTVTLERETLHAMDDKQRIALVEMRTLPLGVYPEPRQLVRYQLGNHLGSAALELDDQAQVISYEEYHPYGTSSYEAAHSQTETPKRYRYTGKERDEETGFSYHGARYYAPWLGRWANCDPSELFDSLNLYQAMLDNPVCCFDEDGRQTKIPIKGVTGPMSEEAIINAAAKQGWKVSGFRGYDENNVPIFEHGEKMTEKEKDVSDAKDLFSFAQQDQDKVTSLEGPKDADPNYYRVERDGKSTLVHRSVWDTVYSASPSLPSDVKVYAFSDPENGADEQALEAERRYEQSRQEFESREDVRLIQTLIDKALESLFMPTLLLGAAEPSTPANQPPPSTETVPQQQNLFSQRQLYPLPQGAEPYQMLLFPMEAYSRKVHYSPYSSRLSRYGLSLDHNPPLIVHYYEGIPGGIKGFNLLPQERIRHARSPYSQFVVPSSTYSAQGGRLKPYGQRQIQLFTLPRVRTTTVRR</sequence>
<dbReference type="Gene3D" id="2.180.10.10">
    <property type="entry name" value="RHS repeat-associated core"/>
    <property type="match status" value="1"/>
</dbReference>
<name>S7T1V1_DESML</name>
<comment type="caution">
    <text evidence="8">The sequence shown here is derived from an EMBL/GenBank/DDBJ whole genome shotgun (WGS) entry which is preliminary data.</text>
</comment>
<feature type="region of interest" description="Disordered" evidence="5">
    <location>
        <begin position="1590"/>
        <end position="1610"/>
    </location>
</feature>
<proteinExistence type="predicted"/>
<reference evidence="8 9" key="1">
    <citation type="journal article" date="2013" name="Genome Announc.">
        <title>Draft genome sequences for three mercury-methylating, sulfate-reducing bacteria.</title>
        <authorList>
            <person name="Brown S.D."/>
            <person name="Hurt R.A.Jr."/>
            <person name="Gilmour C.C."/>
            <person name="Elias D.A."/>
        </authorList>
    </citation>
    <scope>NUCLEOTIDE SEQUENCE [LARGE SCALE GENOMIC DNA]</scope>
    <source>
        <strain evidence="8 9">DSM 2059</strain>
    </source>
</reference>
<comment type="subcellular location">
    <subcellularLocation>
        <location evidence="1">Secreted</location>
    </subcellularLocation>
</comment>
<dbReference type="InterPro" id="IPR022044">
    <property type="entry name" value="TcdB_toxin_mid/C"/>
</dbReference>
<dbReference type="GO" id="GO:0005737">
    <property type="term" value="C:cytoplasm"/>
    <property type="evidence" value="ECO:0007669"/>
    <property type="project" value="InterPro"/>
</dbReference>